<organism evidence="8 9">
    <name type="scientific">Oceanicella actignis</name>
    <dbReference type="NCBI Taxonomy" id="1189325"/>
    <lineage>
        <taxon>Bacteria</taxon>
        <taxon>Pseudomonadati</taxon>
        <taxon>Pseudomonadota</taxon>
        <taxon>Alphaproteobacteria</taxon>
        <taxon>Rhodobacterales</taxon>
        <taxon>Paracoccaceae</taxon>
        <taxon>Oceanicella</taxon>
    </lineage>
</organism>
<keyword evidence="9" id="KW-1185">Reference proteome</keyword>
<evidence type="ECO:0000256" key="5">
    <source>
        <dbReference type="SAM" id="Coils"/>
    </source>
</evidence>
<sequence>MSDARIRHEDMARAARRAVAAALAVALFGVFVLWRADNPRLERLRMAAAEWLRPSLEWTATPARFVSDMIADYQRFTRVYAQNAELRREIQRLRAWREAARQLEQENARLRALNNVRLAPAAGFATGEIIADGGGPFLQTALVNVGARDGVRDGAAVMDGSGLVGRVTGVGRHVARVLFVTDHSSRVPVTLLPSGRRAIMAGDASAAPLLAHVENPDHPVAGERIVTSGAGGVFPPDLPVGLAVIGPRGKPRALLSADMKRLEFVRVLRYEPDTRIDAPGGLILRPAPSGAPPAAGEDAPDGGAGGAGPNPAPGAGAATGMDSGTDSGAGR</sequence>
<accession>A0A1M7S8J1</accession>
<proteinExistence type="inferred from homology"/>
<evidence type="ECO:0000256" key="3">
    <source>
        <dbReference type="ARBA" id="ARBA00022960"/>
    </source>
</evidence>
<evidence type="ECO:0000256" key="1">
    <source>
        <dbReference type="ARBA" id="ARBA00009369"/>
    </source>
</evidence>
<feature type="region of interest" description="Disordered" evidence="6">
    <location>
        <begin position="278"/>
        <end position="331"/>
    </location>
</feature>
<evidence type="ECO:0000256" key="4">
    <source>
        <dbReference type="ARBA" id="ARBA00032089"/>
    </source>
</evidence>
<evidence type="ECO:0000259" key="7">
    <source>
        <dbReference type="Pfam" id="PF04085"/>
    </source>
</evidence>
<reference evidence="8 9" key="1">
    <citation type="submission" date="2016-12" db="EMBL/GenBank/DDBJ databases">
        <authorList>
            <person name="Song W.-J."/>
            <person name="Kurnit D.M."/>
        </authorList>
    </citation>
    <scope>NUCLEOTIDE SEQUENCE [LARGE SCALE GENOMIC DNA]</scope>
    <source>
        <strain evidence="8 9">CGMCC 1.10808</strain>
    </source>
</reference>
<dbReference type="STRING" id="1189325.SAMN04488119_103469"/>
<keyword evidence="3" id="KW-0133">Cell shape</keyword>
<dbReference type="InterPro" id="IPR055342">
    <property type="entry name" value="MreC_beta-barrel_core"/>
</dbReference>
<dbReference type="Gene3D" id="2.40.10.350">
    <property type="entry name" value="Rod shape-determining protein MreC, domain 2"/>
    <property type="match status" value="1"/>
</dbReference>
<protein>
    <recommendedName>
        <fullName evidence="2">Cell shape-determining protein MreC</fullName>
    </recommendedName>
    <alternativeName>
        <fullName evidence="4">Cell shape protein MreC</fullName>
    </alternativeName>
</protein>
<dbReference type="PANTHER" id="PTHR34138">
    <property type="entry name" value="CELL SHAPE-DETERMINING PROTEIN MREC"/>
    <property type="match status" value="1"/>
</dbReference>
<evidence type="ECO:0000313" key="8">
    <source>
        <dbReference type="EMBL" id="SHN54760.1"/>
    </source>
</evidence>
<dbReference type="GO" id="GO:0008360">
    <property type="term" value="P:regulation of cell shape"/>
    <property type="evidence" value="ECO:0007669"/>
    <property type="project" value="UniProtKB-KW"/>
</dbReference>
<name>A0A1M7S8J1_9RHOB</name>
<dbReference type="Pfam" id="PF04085">
    <property type="entry name" value="MreC"/>
    <property type="match status" value="1"/>
</dbReference>
<evidence type="ECO:0000256" key="6">
    <source>
        <dbReference type="SAM" id="MobiDB-lite"/>
    </source>
</evidence>
<feature type="compositionally biased region" description="Low complexity" evidence="6">
    <location>
        <begin position="286"/>
        <end position="297"/>
    </location>
</feature>
<dbReference type="GO" id="GO:0005886">
    <property type="term" value="C:plasma membrane"/>
    <property type="evidence" value="ECO:0007669"/>
    <property type="project" value="TreeGrafter"/>
</dbReference>
<dbReference type="Proteomes" id="UP000184066">
    <property type="component" value="Unassembled WGS sequence"/>
</dbReference>
<gene>
    <name evidence="8" type="ORF">SAMN05216200_10239</name>
</gene>
<feature type="domain" description="Rod shape-determining protein MreC beta-barrel core" evidence="7">
    <location>
        <begin position="129"/>
        <end position="268"/>
    </location>
</feature>
<dbReference type="InterPro" id="IPR007221">
    <property type="entry name" value="MreC"/>
</dbReference>
<dbReference type="InterPro" id="IPR042175">
    <property type="entry name" value="Cell/Rod_MreC_2"/>
</dbReference>
<dbReference type="OrthoDB" id="8478127at2"/>
<feature type="coiled-coil region" evidence="5">
    <location>
        <begin position="83"/>
        <end position="116"/>
    </location>
</feature>
<dbReference type="EMBL" id="FRDL01000002">
    <property type="protein sequence ID" value="SHN54760.1"/>
    <property type="molecule type" value="Genomic_DNA"/>
</dbReference>
<dbReference type="InterPro" id="IPR042177">
    <property type="entry name" value="Cell/Rod_1"/>
</dbReference>
<dbReference type="RefSeq" id="WP_072746149.1">
    <property type="nucleotide sequence ID" value="NZ_FOHL01000003.1"/>
</dbReference>
<dbReference type="PANTHER" id="PTHR34138:SF1">
    <property type="entry name" value="CELL SHAPE-DETERMINING PROTEIN MREC"/>
    <property type="match status" value="1"/>
</dbReference>
<feature type="compositionally biased region" description="Polar residues" evidence="6">
    <location>
        <begin position="322"/>
        <end position="331"/>
    </location>
</feature>
<evidence type="ECO:0000256" key="2">
    <source>
        <dbReference type="ARBA" id="ARBA00013855"/>
    </source>
</evidence>
<comment type="similarity">
    <text evidence="1">Belongs to the MreC family.</text>
</comment>
<keyword evidence="5" id="KW-0175">Coiled coil</keyword>
<dbReference type="AlphaFoldDB" id="A0A1M7S8J1"/>
<evidence type="ECO:0000313" key="9">
    <source>
        <dbReference type="Proteomes" id="UP000184066"/>
    </source>
</evidence>
<dbReference type="Gene3D" id="2.40.10.340">
    <property type="entry name" value="Rod shape-determining protein MreC, domain 1"/>
    <property type="match status" value="1"/>
</dbReference>